<feature type="region of interest" description="Disordered" evidence="1">
    <location>
        <begin position="36"/>
        <end position="86"/>
    </location>
</feature>
<dbReference type="AlphaFoldDB" id="F9FGL7"/>
<evidence type="ECO:0008006" key="3">
    <source>
        <dbReference type="Google" id="ProtNLM"/>
    </source>
</evidence>
<dbReference type="STRING" id="660025.F9FGL7"/>
<organism evidence="2">
    <name type="scientific">Fusarium oxysporum (strain Fo5176)</name>
    <name type="common">Fusarium vascular wilt</name>
    <dbReference type="NCBI Taxonomy" id="660025"/>
    <lineage>
        <taxon>Eukaryota</taxon>
        <taxon>Fungi</taxon>
        <taxon>Dikarya</taxon>
        <taxon>Ascomycota</taxon>
        <taxon>Pezizomycotina</taxon>
        <taxon>Sordariomycetes</taxon>
        <taxon>Hypocreomycetidae</taxon>
        <taxon>Hypocreales</taxon>
        <taxon>Nectriaceae</taxon>
        <taxon>Fusarium</taxon>
        <taxon>Fusarium oxysporum species complex</taxon>
    </lineage>
</organism>
<feature type="compositionally biased region" description="Basic and acidic residues" evidence="1">
    <location>
        <begin position="41"/>
        <end position="52"/>
    </location>
</feature>
<proteinExistence type="predicted"/>
<comment type="caution">
    <text evidence="2">The sequence shown here is derived from an EMBL/GenBank/DDBJ whole genome shotgun (WGS) entry which is preliminary data.</text>
</comment>
<evidence type="ECO:0000256" key="1">
    <source>
        <dbReference type="SAM" id="MobiDB-lite"/>
    </source>
</evidence>
<dbReference type="OrthoDB" id="5326346at2759"/>
<name>F9FGL7_FUSOF</name>
<feature type="compositionally biased region" description="Basic and acidic residues" evidence="1">
    <location>
        <begin position="65"/>
        <end position="80"/>
    </location>
</feature>
<feature type="region of interest" description="Disordered" evidence="1">
    <location>
        <begin position="120"/>
        <end position="169"/>
    </location>
</feature>
<feature type="compositionally biased region" description="Acidic residues" evidence="1">
    <location>
        <begin position="53"/>
        <end position="64"/>
    </location>
</feature>
<protein>
    <recommendedName>
        <fullName evidence="3">BTB domain-containing protein</fullName>
    </recommendedName>
</protein>
<feature type="compositionally biased region" description="Acidic residues" evidence="1">
    <location>
        <begin position="137"/>
        <end position="147"/>
    </location>
</feature>
<reference evidence="2" key="1">
    <citation type="journal article" date="2012" name="Mol. Plant Microbe Interact.">
        <title>A highly conserved effector in Fusarium oxysporum is required for full virulence on Arabidopsis.</title>
        <authorList>
            <person name="Thatcher L.F."/>
            <person name="Gardiner D.M."/>
            <person name="Kazan K."/>
            <person name="Manners J."/>
        </authorList>
    </citation>
    <scope>NUCLEOTIDE SEQUENCE [LARGE SCALE GENOMIC DNA]</scope>
    <source>
        <strain evidence="2">Fo5176</strain>
    </source>
</reference>
<gene>
    <name evidence="2" type="ORF">FOXB_05546</name>
</gene>
<accession>F9FGL7</accession>
<evidence type="ECO:0000313" key="2">
    <source>
        <dbReference type="EMBL" id="EGU83929.1"/>
    </source>
</evidence>
<sequence length="750" mass="84530">MKVVRYEPFNRSNLEIVLHNSDERTVVPKVIINPCPSLIEDNDKTSDSKKDSGEEESDEGDGEDEQKSPKDNDEVQHGHASDSVNTLPTKFFSTHAMRSVTYVIDPRGDIEVVLAAPKPIPRRSLPNGRCSSSPMTGEEDDEEEEDDSTTKMGTLDSLFYGTTNPQEEDKEVEIRMRVSSYHLSLASPALSTQLEVSRLQPTTRTARPTNAIHLTGWDAKALATVLNIIYGQNSQVPRNVDFGFMTHIAVVVHYLKCVEAVQLYSELWLSTFEKHAMQYLNNACLMWLFGSWCLVGIPTKRATTLNYPLSDEFDGMRITLIKEVFTALENLEQTLSTEHGCPEAELEQCTAMAFVYGKLEDFPQMAVESHSIMAVFTHDIVPDGDLYIVLKEANTKRTIPSVSTCYYMFSPPQFKPDPSVVNLPETSSGLELQNVQGKILEYRFRVSSHHLTLSSPIFKAMLNSSWKESAPTGMAPTETTPIDKTPTDIGAFPETPGDVPQTSSVREISTTGWDVHAFVTVLRIIHDCNRQVPQVVSLSFFIDVAVIVDYYGCADALIIAANLWKQPFLKPTKIIHRKESIMWLWVAWVFSWSSDFHFAAYREVRNSEGLDHVDTHDLPIAMLLEKLEKKRKWSLEVFSDRLVFLRAELLARSFDCSDKCRCILLGAIDAAKYDMHKRLATSGPPYSGISIGHIDDIWDYIDLPDCREASEIKRGSPRCCSLQKLMSSTFDKIFDEFGKIKITDFQAKKV</sequence>
<dbReference type="EMBL" id="AFQF01001762">
    <property type="protein sequence ID" value="EGU83929.1"/>
    <property type="molecule type" value="Genomic_DNA"/>
</dbReference>